<gene>
    <name evidence="4" type="ORF">MBM_09786</name>
</gene>
<evidence type="ECO:0000256" key="1">
    <source>
        <dbReference type="SAM" id="Coils"/>
    </source>
</evidence>
<protein>
    <submittedName>
        <fullName evidence="4">Uncharacterized protein</fullName>
    </submittedName>
</protein>
<keyword evidence="1" id="KW-0175">Coiled coil</keyword>
<dbReference type="InParanoid" id="K1WIP3"/>
<keyword evidence="3" id="KW-0732">Signal</keyword>
<evidence type="ECO:0000313" key="4">
    <source>
        <dbReference type="EMBL" id="EKD12052.1"/>
    </source>
</evidence>
<evidence type="ECO:0000256" key="3">
    <source>
        <dbReference type="SAM" id="SignalP"/>
    </source>
</evidence>
<name>K1WIP3_MARBU</name>
<evidence type="ECO:0000256" key="2">
    <source>
        <dbReference type="SAM" id="MobiDB-lite"/>
    </source>
</evidence>
<dbReference type="HOGENOM" id="CLU_460096_0_0_1"/>
<organism evidence="4 5">
    <name type="scientific">Marssonina brunnea f. sp. multigermtubi (strain MB_m1)</name>
    <name type="common">Marssonina leaf spot fungus</name>
    <dbReference type="NCBI Taxonomy" id="1072389"/>
    <lineage>
        <taxon>Eukaryota</taxon>
        <taxon>Fungi</taxon>
        <taxon>Dikarya</taxon>
        <taxon>Ascomycota</taxon>
        <taxon>Pezizomycotina</taxon>
        <taxon>Leotiomycetes</taxon>
        <taxon>Helotiales</taxon>
        <taxon>Drepanopezizaceae</taxon>
        <taxon>Drepanopeziza</taxon>
    </lineage>
</organism>
<feature type="compositionally biased region" description="Low complexity" evidence="2">
    <location>
        <begin position="545"/>
        <end position="568"/>
    </location>
</feature>
<dbReference type="Proteomes" id="UP000006753">
    <property type="component" value="Unassembled WGS sequence"/>
</dbReference>
<keyword evidence="5" id="KW-1185">Reference proteome</keyword>
<feature type="coiled-coil region" evidence="1">
    <location>
        <begin position="208"/>
        <end position="257"/>
    </location>
</feature>
<dbReference type="AlphaFoldDB" id="K1WIP3"/>
<feature type="signal peptide" evidence="3">
    <location>
        <begin position="1"/>
        <end position="15"/>
    </location>
</feature>
<dbReference type="EMBL" id="JH921469">
    <property type="protein sequence ID" value="EKD12052.1"/>
    <property type="molecule type" value="Genomic_DNA"/>
</dbReference>
<proteinExistence type="predicted"/>
<feature type="chain" id="PRO_5013266093" evidence="3">
    <location>
        <begin position="16"/>
        <end position="593"/>
    </location>
</feature>
<sequence length="593" mass="65421">MSCLRLFLLLSSSWALRLESGTITLILMASSGYYPSSGLSPRYHRCLLESSLSNLWVMDALNSCSPFSILYVDGVEMVDLVEIYGYGDPSSAHIAQRLPDAAYTSADYSNTRLLLDLTASMDVLPWEICIALTFSDGPLIYSCYILDISDKCDDAKETLFITGMTSGKKQPPDIDNTPIRLRQEVVQLRGRQLIQLEMVQSKGEPLKVEQLRKELLEEEQSVEEQSIQGEYVQWEEVQVVHLELEQLEKQLSQFGEQEGFPTSPGIDPLFRLNSHESLTYGRTESRPATRKTRARLSLGQISPYWDGDRGAMCREHKTPPSGVARAGAVDSTEIQARPGFDFGLAPAEFRGLSILSTGTTTLRVGSQPGAPLFGAFTKSAGRMMSRLTNAFSHLTRELFKVCEDQDQMQDIETTPAQGREVIGYRTVAEKPGRLIRTITIDIRSSRWDTAGRNNQLGNGLYLYSVEVFGRCSKGGGWETYGDPGEPSENEIEDDDTSTQTLVFVILYELVACALSRKQQIRVLVYRSEMKQQQPIAGSRSALFTPADSNPNANANANANPKSNPKSNPGTNQSIGPGGTLADGCCLSNAVAER</sequence>
<accession>K1WIP3</accession>
<reference evidence="4 5" key="1">
    <citation type="journal article" date="2012" name="BMC Genomics">
        <title>Sequencing the genome of Marssonina brunnea reveals fungus-poplar co-evolution.</title>
        <authorList>
            <person name="Zhu S."/>
            <person name="Cao Y.-Z."/>
            <person name="Jiang C."/>
            <person name="Tan B.-Y."/>
            <person name="Wang Z."/>
            <person name="Feng S."/>
            <person name="Zhang L."/>
            <person name="Su X.-H."/>
            <person name="Brejova B."/>
            <person name="Vinar T."/>
            <person name="Xu M."/>
            <person name="Wang M.-X."/>
            <person name="Zhang S.-G."/>
            <person name="Huang M.-R."/>
            <person name="Wu R."/>
            <person name="Zhou Y."/>
        </authorList>
    </citation>
    <scope>NUCLEOTIDE SEQUENCE [LARGE SCALE GENOMIC DNA]</scope>
    <source>
        <strain evidence="4 5">MB_m1</strain>
    </source>
</reference>
<dbReference type="KEGG" id="mbe:MBM_09786"/>
<evidence type="ECO:0000313" key="5">
    <source>
        <dbReference type="Proteomes" id="UP000006753"/>
    </source>
</evidence>
<feature type="region of interest" description="Disordered" evidence="2">
    <location>
        <begin position="535"/>
        <end position="581"/>
    </location>
</feature>